<evidence type="ECO:0000256" key="2">
    <source>
        <dbReference type="ARBA" id="ARBA00022566"/>
    </source>
</evidence>
<dbReference type="PROSITE" id="PS00888">
    <property type="entry name" value="CNMP_BINDING_1"/>
    <property type="match status" value="2"/>
</dbReference>
<dbReference type="Pfam" id="PF00027">
    <property type="entry name" value="cNMP_binding"/>
    <property type="match status" value="2"/>
</dbReference>
<dbReference type="AlphaFoldDB" id="A0A8S9WYU3"/>
<dbReference type="CDD" id="cd00038">
    <property type="entry name" value="CAP_ED"/>
    <property type="match status" value="1"/>
</dbReference>
<dbReference type="PROSITE" id="PS50042">
    <property type="entry name" value="CNMP_BINDING_3"/>
    <property type="match status" value="2"/>
</dbReference>
<evidence type="ECO:0000313" key="5">
    <source>
        <dbReference type="EMBL" id="KAF6201912.1"/>
    </source>
</evidence>
<dbReference type="GO" id="GO:0030552">
    <property type="term" value="F:cAMP binding"/>
    <property type="evidence" value="ECO:0007669"/>
    <property type="project" value="UniProtKB-KW"/>
</dbReference>
<feature type="domain" description="Cyclic nucleotide-binding" evidence="4">
    <location>
        <begin position="73"/>
        <end position="190"/>
    </location>
</feature>
<dbReference type="GO" id="GO:0005952">
    <property type="term" value="C:cAMP-dependent protein kinase complex"/>
    <property type="evidence" value="ECO:0007669"/>
    <property type="project" value="InterPro"/>
</dbReference>
<dbReference type="InterPro" id="IPR000595">
    <property type="entry name" value="cNMP-bd_dom"/>
</dbReference>
<dbReference type="InterPro" id="IPR014710">
    <property type="entry name" value="RmlC-like_jellyroll"/>
</dbReference>
<comment type="similarity">
    <text evidence="1">Belongs to the cAMP-dependent kinase regulatory chain family.</text>
</comment>
<comment type="caution">
    <text evidence="5">The sequence shown here is derived from an EMBL/GenBank/DDBJ whole genome shotgun (WGS) entry which is preliminary data.</text>
</comment>
<dbReference type="InterPro" id="IPR018488">
    <property type="entry name" value="cNMP-bd_CS"/>
</dbReference>
<dbReference type="SMART" id="SM00100">
    <property type="entry name" value="cNMP"/>
    <property type="match status" value="1"/>
</dbReference>
<dbReference type="GO" id="GO:0004862">
    <property type="term" value="F:cAMP-dependent protein kinase inhibitor activity"/>
    <property type="evidence" value="ECO:0007669"/>
    <property type="project" value="TreeGrafter"/>
</dbReference>
<dbReference type="OrthoDB" id="417078at2759"/>
<evidence type="ECO:0000259" key="4">
    <source>
        <dbReference type="PROSITE" id="PS50042"/>
    </source>
</evidence>
<keyword evidence="2" id="KW-0547">Nucleotide-binding</keyword>
<dbReference type="PROSITE" id="PS00889">
    <property type="entry name" value="CNMP_BINDING_2"/>
    <property type="match status" value="1"/>
</dbReference>
<dbReference type="SUPFAM" id="SSF51206">
    <property type="entry name" value="cAMP-binding domain-like"/>
    <property type="match status" value="2"/>
</dbReference>
<keyword evidence="6" id="KW-1185">Reference proteome</keyword>
<proteinExistence type="inferred from homology"/>
<feature type="domain" description="Cyclic nucleotide-binding" evidence="4">
    <location>
        <begin position="1"/>
        <end position="67"/>
    </location>
</feature>
<protein>
    <recommendedName>
        <fullName evidence="4">Cyclic nucleotide-binding domain-containing protein</fullName>
    </recommendedName>
</protein>
<dbReference type="Proteomes" id="UP000466442">
    <property type="component" value="Linkage Group LG12"/>
</dbReference>
<gene>
    <name evidence="5" type="ORF">GE061_004308</name>
</gene>
<dbReference type="EMBL" id="WIXP02000012">
    <property type="protein sequence ID" value="KAF6201912.1"/>
    <property type="molecule type" value="Genomic_DNA"/>
</dbReference>
<name>A0A8S9WYU3_APOLU</name>
<dbReference type="Gene3D" id="2.60.120.10">
    <property type="entry name" value="Jelly Rolls"/>
    <property type="match status" value="2"/>
</dbReference>
<dbReference type="PRINTS" id="PR00103">
    <property type="entry name" value="CAMPKINASE"/>
</dbReference>
<sequence length="190" mass="21177">MAIIDAMKEVEVKKGDDIIKQGEDGDFFYVIDKGTYEVHVTREDGEDSIMQHRVKSAHVRRKLYGELIDKVSLFETLTEYEKLKIADVLYTLVFSDGESIIKQGETADGMYFVISGSVKITKIVDGKEVAVKDINSGQYFGELALLKNKPRAASATALGSTKVAFLAAEAFERLMGPCLKMMHIHADDYL</sequence>
<evidence type="ECO:0000256" key="1">
    <source>
        <dbReference type="ARBA" id="ARBA00005753"/>
    </source>
</evidence>
<dbReference type="PANTHER" id="PTHR11635">
    <property type="entry name" value="CAMP-DEPENDENT PROTEIN KINASE REGULATORY CHAIN"/>
    <property type="match status" value="1"/>
</dbReference>
<accession>A0A8S9WYU3</accession>
<dbReference type="InterPro" id="IPR050503">
    <property type="entry name" value="cAMP-dep_PK_reg_su-like"/>
</dbReference>
<dbReference type="GO" id="GO:0034236">
    <property type="term" value="F:protein kinase A catalytic subunit binding"/>
    <property type="evidence" value="ECO:0007669"/>
    <property type="project" value="TreeGrafter"/>
</dbReference>
<reference evidence="5" key="1">
    <citation type="journal article" date="2021" name="Mol. Ecol. Resour.">
        <title>Apolygus lucorum genome provides insights into omnivorousness and mesophyll feeding.</title>
        <authorList>
            <person name="Liu Y."/>
            <person name="Liu H."/>
            <person name="Wang H."/>
            <person name="Huang T."/>
            <person name="Liu B."/>
            <person name="Yang B."/>
            <person name="Yin L."/>
            <person name="Li B."/>
            <person name="Zhang Y."/>
            <person name="Zhang S."/>
            <person name="Jiang F."/>
            <person name="Zhang X."/>
            <person name="Ren Y."/>
            <person name="Wang B."/>
            <person name="Wang S."/>
            <person name="Lu Y."/>
            <person name="Wu K."/>
            <person name="Fan W."/>
            <person name="Wang G."/>
        </authorList>
    </citation>
    <scope>NUCLEOTIDE SEQUENCE</scope>
    <source>
        <strain evidence="5">12Hb</strain>
    </source>
</reference>
<organism evidence="5 6">
    <name type="scientific">Apolygus lucorum</name>
    <name type="common">Small green plant bug</name>
    <name type="synonym">Lygocoris lucorum</name>
    <dbReference type="NCBI Taxonomy" id="248454"/>
    <lineage>
        <taxon>Eukaryota</taxon>
        <taxon>Metazoa</taxon>
        <taxon>Ecdysozoa</taxon>
        <taxon>Arthropoda</taxon>
        <taxon>Hexapoda</taxon>
        <taxon>Insecta</taxon>
        <taxon>Pterygota</taxon>
        <taxon>Neoptera</taxon>
        <taxon>Paraneoptera</taxon>
        <taxon>Hemiptera</taxon>
        <taxon>Heteroptera</taxon>
        <taxon>Panheteroptera</taxon>
        <taxon>Cimicomorpha</taxon>
        <taxon>Miridae</taxon>
        <taxon>Mirini</taxon>
        <taxon>Apolygus</taxon>
    </lineage>
</organism>
<evidence type="ECO:0000256" key="3">
    <source>
        <dbReference type="ARBA" id="ARBA00023149"/>
    </source>
</evidence>
<dbReference type="GO" id="GO:0005829">
    <property type="term" value="C:cytosol"/>
    <property type="evidence" value="ECO:0007669"/>
    <property type="project" value="TreeGrafter"/>
</dbReference>
<dbReference type="InterPro" id="IPR018490">
    <property type="entry name" value="cNMP-bd_dom_sf"/>
</dbReference>
<dbReference type="PANTHER" id="PTHR11635:SF152">
    <property type="entry name" value="CAMP-DEPENDENT PROTEIN KINASE TYPE I REGULATORY SUBUNIT-RELATED"/>
    <property type="match status" value="1"/>
</dbReference>
<keyword evidence="2" id="KW-0116">cAMP-binding</keyword>
<keyword evidence="3" id="KW-0114">cAMP</keyword>
<evidence type="ECO:0000313" key="6">
    <source>
        <dbReference type="Proteomes" id="UP000466442"/>
    </source>
</evidence>